<dbReference type="Proteomes" id="UP000271241">
    <property type="component" value="Unassembled WGS sequence"/>
</dbReference>
<accession>A0A4P9XLW5</accession>
<evidence type="ECO:0000313" key="2">
    <source>
        <dbReference type="Proteomes" id="UP000271241"/>
    </source>
</evidence>
<gene>
    <name evidence="1" type="ORF">THASP1DRAFT_31353</name>
</gene>
<name>A0A4P9XLW5_9FUNG</name>
<sequence length="85" mass="8910">MAKKRAAAAAVAAAQGKPVVNGTPVRKGMPPIDEAALLRQTPRALRSIVATISRPCHHLPAAPACRARGALYFCSDLILDTAPLR</sequence>
<dbReference type="EMBL" id="KZ992809">
    <property type="protein sequence ID" value="RKP06835.1"/>
    <property type="molecule type" value="Genomic_DNA"/>
</dbReference>
<organism evidence="1 2">
    <name type="scientific">Thamnocephalis sphaerospora</name>
    <dbReference type="NCBI Taxonomy" id="78915"/>
    <lineage>
        <taxon>Eukaryota</taxon>
        <taxon>Fungi</taxon>
        <taxon>Fungi incertae sedis</taxon>
        <taxon>Zoopagomycota</taxon>
        <taxon>Zoopagomycotina</taxon>
        <taxon>Zoopagomycetes</taxon>
        <taxon>Zoopagales</taxon>
        <taxon>Sigmoideomycetaceae</taxon>
        <taxon>Thamnocephalis</taxon>
    </lineage>
</organism>
<proteinExistence type="predicted"/>
<reference evidence="2" key="1">
    <citation type="journal article" date="2018" name="Nat. Microbiol.">
        <title>Leveraging single-cell genomics to expand the fungal tree of life.</title>
        <authorList>
            <person name="Ahrendt S.R."/>
            <person name="Quandt C.A."/>
            <person name="Ciobanu D."/>
            <person name="Clum A."/>
            <person name="Salamov A."/>
            <person name="Andreopoulos B."/>
            <person name="Cheng J.F."/>
            <person name="Woyke T."/>
            <person name="Pelin A."/>
            <person name="Henrissat B."/>
            <person name="Reynolds N.K."/>
            <person name="Benny G.L."/>
            <person name="Smith M.E."/>
            <person name="James T.Y."/>
            <person name="Grigoriev I.V."/>
        </authorList>
    </citation>
    <scope>NUCLEOTIDE SEQUENCE [LARGE SCALE GENOMIC DNA]</scope>
    <source>
        <strain evidence="2">RSA 1356</strain>
    </source>
</reference>
<keyword evidence="2" id="KW-1185">Reference proteome</keyword>
<dbReference type="AlphaFoldDB" id="A0A4P9XLW5"/>
<protein>
    <submittedName>
        <fullName evidence="1">Uncharacterized protein</fullName>
    </submittedName>
</protein>
<evidence type="ECO:0000313" key="1">
    <source>
        <dbReference type="EMBL" id="RKP06835.1"/>
    </source>
</evidence>